<gene>
    <name evidence="1" type="ORF">D806_066730</name>
</gene>
<organism evidence="1 2">
    <name type="scientific">Mycolicibacterium smegmatis (strain MKD8)</name>
    <name type="common">Mycobacterium smegmatis</name>
    <dbReference type="NCBI Taxonomy" id="1214915"/>
    <lineage>
        <taxon>Bacteria</taxon>
        <taxon>Bacillati</taxon>
        <taxon>Actinomycetota</taxon>
        <taxon>Actinomycetes</taxon>
        <taxon>Mycobacteriales</taxon>
        <taxon>Mycobacteriaceae</taxon>
        <taxon>Mycolicibacterium</taxon>
    </lineage>
</organism>
<dbReference type="Proteomes" id="UP000011200">
    <property type="component" value="Chromosome"/>
</dbReference>
<reference evidence="1 2" key="1">
    <citation type="journal article" date="2013" name="Genome Announc.">
        <title>Draft genome sequence of MKD8, a conjugal recipient Mycobacterium smegmatis strain.</title>
        <authorList>
            <person name="Gray T.A."/>
            <person name="Palumbo M.J."/>
            <person name="Derbyshire K.M."/>
        </authorList>
    </citation>
    <scope>NUCLEOTIDE SEQUENCE [LARGE SCALE GENOMIC DNA]</scope>
    <source>
        <strain evidence="1 2">MKD8</strain>
    </source>
</reference>
<accession>A0A2U9Q1J8</accession>
<dbReference type="AlphaFoldDB" id="A0A2U9Q1J8"/>
<evidence type="ECO:0008006" key="3">
    <source>
        <dbReference type="Google" id="ProtNLM"/>
    </source>
</evidence>
<dbReference type="RefSeq" id="WP_003898213.1">
    <property type="nucleotide sequence ID" value="NZ_CP027541.1"/>
</dbReference>
<protein>
    <recommendedName>
        <fullName evidence="3">Mycothiol-dependent maleylpyruvate isomerase metal-binding domain-containing protein</fullName>
    </recommendedName>
</protein>
<reference evidence="2" key="2">
    <citation type="submission" date="2018-03" db="EMBL/GenBank/DDBJ databases">
        <authorList>
            <person name="Derbyshire K."/>
            <person name="Gray T.A."/>
            <person name="Champion M."/>
        </authorList>
    </citation>
    <scope>NUCLEOTIDE SEQUENCE [LARGE SCALE GENOMIC DNA]</scope>
    <source>
        <strain evidence="2">MKD8</strain>
    </source>
</reference>
<dbReference type="EMBL" id="CP027541">
    <property type="protein sequence ID" value="AWT57605.1"/>
    <property type="molecule type" value="Genomic_DNA"/>
</dbReference>
<evidence type="ECO:0000313" key="2">
    <source>
        <dbReference type="Proteomes" id="UP000011200"/>
    </source>
</evidence>
<name>A0A2U9Q1J8_MYCSE</name>
<proteinExistence type="predicted"/>
<evidence type="ECO:0000313" key="1">
    <source>
        <dbReference type="EMBL" id="AWT57605.1"/>
    </source>
</evidence>
<sequence length="53" mass="5712">MNELSSAQTALTALRQVLRVVTPDDLELPTPCPGFDAAALDRLVAYTGRVPTR</sequence>